<dbReference type="AlphaFoldDB" id="A0A1X6PFU4"/>
<dbReference type="InterPro" id="IPR011042">
    <property type="entry name" value="6-blade_b-propeller_TolB-like"/>
</dbReference>
<feature type="region of interest" description="Disordered" evidence="1">
    <location>
        <begin position="149"/>
        <end position="253"/>
    </location>
</feature>
<feature type="compositionally biased region" description="Low complexity" evidence="1">
    <location>
        <begin position="157"/>
        <end position="167"/>
    </location>
</feature>
<feature type="region of interest" description="Disordered" evidence="1">
    <location>
        <begin position="105"/>
        <end position="124"/>
    </location>
</feature>
<keyword evidence="4" id="KW-1185">Reference proteome</keyword>
<dbReference type="Pfam" id="PF22807">
    <property type="entry name" value="TrAA12"/>
    <property type="match status" value="1"/>
</dbReference>
<feature type="compositionally biased region" description="Low complexity" evidence="1">
    <location>
        <begin position="179"/>
        <end position="197"/>
    </location>
</feature>
<dbReference type="Proteomes" id="UP000218209">
    <property type="component" value="Unassembled WGS sequence"/>
</dbReference>
<name>A0A1X6PFU4_PORUM</name>
<organism evidence="3 4">
    <name type="scientific">Porphyra umbilicalis</name>
    <name type="common">Purple laver</name>
    <name type="synonym">Red alga</name>
    <dbReference type="NCBI Taxonomy" id="2786"/>
    <lineage>
        <taxon>Eukaryota</taxon>
        <taxon>Rhodophyta</taxon>
        <taxon>Bangiophyceae</taxon>
        <taxon>Bangiales</taxon>
        <taxon>Bangiaceae</taxon>
        <taxon>Porphyra</taxon>
    </lineage>
</organism>
<dbReference type="Gene3D" id="2.120.10.30">
    <property type="entry name" value="TolB, C-terminal domain"/>
    <property type="match status" value="1"/>
</dbReference>
<gene>
    <name evidence="3" type="ORF">BU14_0074s0055</name>
</gene>
<dbReference type="OrthoDB" id="507128at2759"/>
<evidence type="ECO:0000259" key="2">
    <source>
        <dbReference type="Pfam" id="PF22807"/>
    </source>
</evidence>
<dbReference type="EMBL" id="KV918788">
    <property type="protein sequence ID" value="OSX79625.1"/>
    <property type="molecule type" value="Genomic_DNA"/>
</dbReference>
<dbReference type="InterPro" id="IPR011041">
    <property type="entry name" value="Quinoprot_gluc/sorb_DH_b-prop"/>
</dbReference>
<feature type="domain" description="Pyrroloquinoline quinone-dependent pyranose dehydrogenase beta-propeller" evidence="2">
    <location>
        <begin position="12"/>
        <end position="99"/>
    </location>
</feature>
<feature type="compositionally biased region" description="Low complexity" evidence="1">
    <location>
        <begin position="214"/>
        <end position="240"/>
    </location>
</feature>
<evidence type="ECO:0000313" key="3">
    <source>
        <dbReference type="EMBL" id="OSX79625.1"/>
    </source>
</evidence>
<dbReference type="SUPFAM" id="SSF50952">
    <property type="entry name" value="Soluble quinoprotein glucose dehydrogenase"/>
    <property type="match status" value="1"/>
</dbReference>
<protein>
    <recommendedName>
        <fullName evidence="2">Pyrroloquinoline quinone-dependent pyranose dehydrogenase beta-propeller domain-containing protein</fullName>
    </recommendedName>
</protein>
<sequence length="253" mass="26922">MPGRGGVPLDWRHYTRTLEFGPDGSLYLSIGSRATDGVDPTPWRSAVKRYAPAVVAAWGGEPFHWQRGETWALGVRNSVGLRFDAAGTLWAVDNGQNYVVDADLGGTSRPTTRARKSTRCGRAGSFMATPTAGLNTSCPRRAPLCQAANTCGRRGRTAPSPSATSPSRNRGVKPPRRSSPPSRASPPTGRRSASTFSRARRRAPRAPATPFPPTGTGTCSCSPTARTTACRRSATRSRGCPWGRGGGTQTRRA</sequence>
<proteinExistence type="predicted"/>
<feature type="compositionally biased region" description="Gly residues" evidence="1">
    <location>
        <begin position="242"/>
        <end position="253"/>
    </location>
</feature>
<evidence type="ECO:0000256" key="1">
    <source>
        <dbReference type="SAM" id="MobiDB-lite"/>
    </source>
</evidence>
<reference evidence="3 4" key="1">
    <citation type="submission" date="2017-03" db="EMBL/GenBank/DDBJ databases">
        <title>WGS assembly of Porphyra umbilicalis.</title>
        <authorList>
            <person name="Brawley S.H."/>
            <person name="Blouin N.A."/>
            <person name="Ficko-Blean E."/>
            <person name="Wheeler G.L."/>
            <person name="Lohr M."/>
            <person name="Goodson H.V."/>
            <person name="Jenkins J.W."/>
            <person name="Blaby-Haas C.E."/>
            <person name="Helliwell K.E."/>
            <person name="Chan C."/>
            <person name="Marriage T."/>
            <person name="Bhattacharya D."/>
            <person name="Klein A.S."/>
            <person name="Badis Y."/>
            <person name="Brodie J."/>
            <person name="Cao Y."/>
            <person name="Collen J."/>
            <person name="Dittami S.M."/>
            <person name="Gachon C.M."/>
            <person name="Green B.R."/>
            <person name="Karpowicz S."/>
            <person name="Kim J.W."/>
            <person name="Kudahl U."/>
            <person name="Lin S."/>
            <person name="Michel G."/>
            <person name="Mittag M."/>
            <person name="Olson B.J."/>
            <person name="Pangilinan J."/>
            <person name="Peng Y."/>
            <person name="Qiu H."/>
            <person name="Shu S."/>
            <person name="Singer J.T."/>
            <person name="Smith A.G."/>
            <person name="Sprecher B.N."/>
            <person name="Wagner V."/>
            <person name="Wang W."/>
            <person name="Wang Z.-Y."/>
            <person name="Yan J."/>
            <person name="Yarish C."/>
            <person name="Zoeuner-Riek S."/>
            <person name="Zhuang Y."/>
            <person name="Zou Y."/>
            <person name="Lindquist E.A."/>
            <person name="Grimwood J."/>
            <person name="Barry K."/>
            <person name="Rokhsar D.S."/>
            <person name="Schmutz J."/>
            <person name="Stiller J.W."/>
            <person name="Grossman A.R."/>
            <person name="Prochnik S.E."/>
        </authorList>
    </citation>
    <scope>NUCLEOTIDE SEQUENCE [LARGE SCALE GENOMIC DNA]</scope>
    <source>
        <strain evidence="3">4086291</strain>
    </source>
</reference>
<accession>A0A1X6PFU4</accession>
<dbReference type="InterPro" id="IPR054539">
    <property type="entry name" value="Beta-prop_PDH"/>
</dbReference>
<evidence type="ECO:0000313" key="4">
    <source>
        <dbReference type="Proteomes" id="UP000218209"/>
    </source>
</evidence>